<evidence type="ECO:0000256" key="1">
    <source>
        <dbReference type="SAM" id="MobiDB-lite"/>
    </source>
</evidence>
<feature type="compositionally biased region" description="Low complexity" evidence="1">
    <location>
        <begin position="395"/>
        <end position="404"/>
    </location>
</feature>
<dbReference type="PROSITE" id="PS50211">
    <property type="entry name" value="DENN"/>
    <property type="match status" value="1"/>
</dbReference>
<keyword evidence="4" id="KW-1185">Reference proteome</keyword>
<sequence>MSEPHVQGILLAEFDIDKGASLTYQYPKPTGTDEHVLAELMLPDGAHLREEDWTVFFLNQQAPSQDAPLTPLGEKPPLVYVLNLVRTKHDASARRGAMVKALAICTKHQYLDIYKPILLLALESYFSKPSEIILEDLYAAVNEMDLSLLPEFTPLERRILRASSSGGMFEEKFLALEKQDEKLLDLTSKSDNPTKSPVQLVVRNKDRHFFETSISYSGIRIPIRIPLTLSSEEVGDFSLIKLFSTFGNTPAKPFSGPLPPELMTDGPYTHPIIVLLNSLLTQRRVLFLGAGRPSGEVAQFVLAACALGSGGSLRGFTERAFPYTNLTNIDQLLEFPGFIAGVTNSIFENHPTWWDILCNINTGKIIVSKDIEPLKAGTSIYSTGQGRAPSNQAPISSSTIISEESGGGGSKKDRAADSEMMAIIQSHYGENALRARTQEYIARFIQVVALHEETSYGHTDVGLATRHTINAGGLLGSGVIFVDDAARARELRSNRSRIEAWRGTLSHRYRQEDFHNYLKTRTIEHMDVERQLSKLRMLRSLRSDEVEAMYGAFLQHVHTEEQIRGGLKPIATGLFHPSRAVRDFTVEFLERINAHTVSRLEENVDPKLCDLSSPYYSSFSSLGWSRLERDLFRVSTDSIA</sequence>
<feature type="region of interest" description="Disordered" evidence="1">
    <location>
        <begin position="382"/>
        <end position="413"/>
    </location>
</feature>
<dbReference type="Pfam" id="PF08616">
    <property type="entry name" value="SPA"/>
    <property type="match status" value="1"/>
</dbReference>
<dbReference type="Proteomes" id="UP000267251">
    <property type="component" value="Unassembled WGS sequence"/>
</dbReference>
<feature type="domain" description="UDENN" evidence="2">
    <location>
        <begin position="7"/>
        <end position="496"/>
    </location>
</feature>
<evidence type="ECO:0000259" key="2">
    <source>
        <dbReference type="PROSITE" id="PS50211"/>
    </source>
</evidence>
<reference evidence="4" key="1">
    <citation type="journal article" date="2018" name="Nat. Microbiol.">
        <title>Leveraging single-cell genomics to expand the fungal tree of life.</title>
        <authorList>
            <person name="Ahrendt S.R."/>
            <person name="Quandt C.A."/>
            <person name="Ciobanu D."/>
            <person name="Clum A."/>
            <person name="Salamov A."/>
            <person name="Andreopoulos B."/>
            <person name="Cheng J.F."/>
            <person name="Woyke T."/>
            <person name="Pelin A."/>
            <person name="Henrissat B."/>
            <person name="Reynolds N.K."/>
            <person name="Benny G.L."/>
            <person name="Smith M.E."/>
            <person name="James T.Y."/>
            <person name="Grigoriev I.V."/>
        </authorList>
    </citation>
    <scope>NUCLEOTIDE SEQUENCE [LARGE SCALE GENOMIC DNA]</scope>
</reference>
<dbReference type="OrthoDB" id="66409at2759"/>
<dbReference type="PANTHER" id="PTHR28245:SF1">
    <property type="entry name" value="ARF3-INTERACTING PROTEIN 1"/>
    <property type="match status" value="1"/>
</dbReference>
<proteinExistence type="predicted"/>
<accession>A0A4P9Y8D3</accession>
<gene>
    <name evidence="3" type="ORF">BJ684DRAFT_22382</name>
</gene>
<dbReference type="GO" id="GO:0005886">
    <property type="term" value="C:plasma membrane"/>
    <property type="evidence" value="ECO:0007669"/>
    <property type="project" value="TreeGrafter"/>
</dbReference>
<dbReference type="EMBL" id="KZ987763">
    <property type="protein sequence ID" value="RKP15044.1"/>
    <property type="molecule type" value="Genomic_DNA"/>
</dbReference>
<name>A0A4P9Y8D3_9FUNG</name>
<dbReference type="AlphaFoldDB" id="A0A4P9Y8D3"/>
<evidence type="ECO:0000313" key="4">
    <source>
        <dbReference type="Proteomes" id="UP000267251"/>
    </source>
</evidence>
<feature type="compositionally biased region" description="Polar residues" evidence="1">
    <location>
        <begin position="382"/>
        <end position="394"/>
    </location>
</feature>
<dbReference type="PANTHER" id="PTHR28245">
    <property type="entry name" value="ARF3-INTERACTING PROTEIN 1"/>
    <property type="match status" value="1"/>
</dbReference>
<organism evidence="3 4">
    <name type="scientific">Piptocephalis cylindrospora</name>
    <dbReference type="NCBI Taxonomy" id="1907219"/>
    <lineage>
        <taxon>Eukaryota</taxon>
        <taxon>Fungi</taxon>
        <taxon>Fungi incertae sedis</taxon>
        <taxon>Zoopagomycota</taxon>
        <taxon>Zoopagomycotina</taxon>
        <taxon>Zoopagomycetes</taxon>
        <taxon>Zoopagales</taxon>
        <taxon>Piptocephalidaceae</taxon>
        <taxon>Piptocephalis</taxon>
    </lineage>
</organism>
<dbReference type="InterPro" id="IPR037516">
    <property type="entry name" value="Tripartite_DENN"/>
</dbReference>
<dbReference type="InterPro" id="IPR012860">
    <property type="entry name" value="Afi1_N"/>
</dbReference>
<dbReference type="InterPro" id="IPR052809">
    <property type="entry name" value="Actin_polarity_regulatory"/>
</dbReference>
<dbReference type="GO" id="GO:0051666">
    <property type="term" value="P:actin cortical patch localization"/>
    <property type="evidence" value="ECO:0007669"/>
    <property type="project" value="TreeGrafter"/>
</dbReference>
<dbReference type="Pfam" id="PF07792">
    <property type="entry name" value="Afi1"/>
    <property type="match status" value="1"/>
</dbReference>
<evidence type="ECO:0000313" key="3">
    <source>
        <dbReference type="EMBL" id="RKP15044.1"/>
    </source>
</evidence>
<protein>
    <submittedName>
        <fullName evidence="3">Docking domain of Afi1 for Arf3 in vesicle trafficking-domain-containing protein</fullName>
    </submittedName>
</protein>